<dbReference type="PROSITE" id="PS50181">
    <property type="entry name" value="FBOX"/>
    <property type="match status" value="1"/>
</dbReference>
<accession>A0A6A7G464</accession>
<dbReference type="Gene3D" id="1.20.1280.50">
    <property type="match status" value="1"/>
</dbReference>
<dbReference type="SMART" id="SM00367">
    <property type="entry name" value="LRR_CC"/>
    <property type="match status" value="6"/>
</dbReference>
<evidence type="ECO:0000256" key="1">
    <source>
        <dbReference type="ARBA" id="ARBA00022786"/>
    </source>
</evidence>
<dbReference type="Pfam" id="PF12937">
    <property type="entry name" value="F-box-like"/>
    <property type="match status" value="1"/>
</dbReference>
<dbReference type="AlphaFoldDB" id="A0A6A7G464"/>
<dbReference type="InterPro" id="IPR001810">
    <property type="entry name" value="F-box_dom"/>
</dbReference>
<dbReference type="InterPro" id="IPR032675">
    <property type="entry name" value="LRR_dom_sf"/>
</dbReference>
<dbReference type="InterPro" id="IPR006553">
    <property type="entry name" value="Leu-rich_rpt_Cys-con_subtyp"/>
</dbReference>
<dbReference type="GO" id="GO:0031146">
    <property type="term" value="P:SCF-dependent proteasomal ubiquitin-dependent protein catabolic process"/>
    <property type="evidence" value="ECO:0007669"/>
    <property type="project" value="TreeGrafter"/>
</dbReference>
<sequence length="480" mass="54387">MGNTTSQLTRIVGDKAADFTLPPDFFEGACYPQCSVQIIEISINSLPVEILLYIFSHFTVPEISRYILPVCTKWYNVGSDKSLWKSLKFGSGWAATKNFSASTIRRLIQQSPNLKTFEYHSNNYIARIIQTLAKHCPQLQTLEIQSKALTYRTVESLVINCPLITQLSLYRIEGNDYTKYMPLANLKNLRALEFSGCDWAVDELMLAMAKNCTKLQYLNLQSLSFLSDKSLSVLLSNSKGTLKTIMLCLWEITDKSFEQVAECTNLERLTIVPAVNISNSCFLKFQNLKRLETLTLSRLWSVSPSVCSAVFGHPNLKNLRDVDLVFADAVDNTVIKSLVQNALNLSVLSLERCTLITDDGMYSVVAWCKKLVYLNLEGMQGIHGTFLLGIDSTLPLLRVLRVDHCYMLEPAILKKILVRKKKSKLSVFTEVSHVYNEMESSLMRYPATHQARFQVNFGLLNVKNPGPFELSSYVFRKSIW</sequence>
<dbReference type="InterPro" id="IPR036047">
    <property type="entry name" value="F-box-like_dom_sf"/>
</dbReference>
<feature type="domain" description="F-box" evidence="2">
    <location>
        <begin position="40"/>
        <end position="87"/>
    </location>
</feature>
<dbReference type="Gene3D" id="3.80.10.10">
    <property type="entry name" value="Ribonuclease Inhibitor"/>
    <property type="match status" value="1"/>
</dbReference>
<protein>
    <submittedName>
        <fullName evidence="3">F-box/LRR-repeat protein 12-like</fullName>
    </submittedName>
</protein>
<evidence type="ECO:0000313" key="3">
    <source>
        <dbReference type="EMBL" id="LAC25848.1"/>
    </source>
</evidence>
<dbReference type="SUPFAM" id="SSF52047">
    <property type="entry name" value="RNI-like"/>
    <property type="match status" value="1"/>
</dbReference>
<evidence type="ECO:0000259" key="2">
    <source>
        <dbReference type="PROSITE" id="PS50181"/>
    </source>
</evidence>
<proteinExistence type="evidence at transcript level"/>
<name>A0A6A7G464_9CRUS</name>
<reference evidence="3" key="1">
    <citation type="submission" date="2017-11" db="EMBL/GenBank/DDBJ databases">
        <title>The sensing device of the deep-sea amphipod.</title>
        <authorList>
            <person name="Kobayashi H."/>
            <person name="Nagahama T."/>
            <person name="Arai W."/>
            <person name="Sasagawa Y."/>
            <person name="Umeda M."/>
            <person name="Hayashi T."/>
            <person name="Nikaido I."/>
            <person name="Watanabe H."/>
            <person name="Oguri K."/>
            <person name="Kitazato H."/>
            <person name="Fujioka K."/>
            <person name="Kido Y."/>
            <person name="Takami H."/>
        </authorList>
    </citation>
    <scope>NUCLEOTIDE SEQUENCE</scope>
    <source>
        <tissue evidence="3">Whole body</tissue>
    </source>
</reference>
<dbReference type="GO" id="GO:0019005">
    <property type="term" value="C:SCF ubiquitin ligase complex"/>
    <property type="evidence" value="ECO:0007669"/>
    <property type="project" value="TreeGrafter"/>
</dbReference>
<dbReference type="EMBL" id="IACT01006724">
    <property type="protein sequence ID" value="LAC25848.1"/>
    <property type="molecule type" value="mRNA"/>
</dbReference>
<organism evidence="3">
    <name type="scientific">Hirondellea gigas</name>
    <dbReference type="NCBI Taxonomy" id="1518452"/>
    <lineage>
        <taxon>Eukaryota</taxon>
        <taxon>Metazoa</taxon>
        <taxon>Ecdysozoa</taxon>
        <taxon>Arthropoda</taxon>
        <taxon>Crustacea</taxon>
        <taxon>Multicrustacea</taxon>
        <taxon>Malacostraca</taxon>
        <taxon>Eumalacostraca</taxon>
        <taxon>Peracarida</taxon>
        <taxon>Amphipoda</taxon>
        <taxon>Amphilochidea</taxon>
        <taxon>Lysianassida</taxon>
        <taxon>Lysianassidira</taxon>
        <taxon>Lysianassoidea</taxon>
        <taxon>Lysianassidae</taxon>
        <taxon>Hirondellea</taxon>
    </lineage>
</organism>
<dbReference type="PANTHER" id="PTHR13318">
    <property type="entry name" value="PARTNER OF PAIRED, ISOFORM B-RELATED"/>
    <property type="match status" value="1"/>
</dbReference>
<keyword evidence="1" id="KW-0833">Ubl conjugation pathway</keyword>
<dbReference type="SUPFAM" id="SSF81383">
    <property type="entry name" value="F-box domain"/>
    <property type="match status" value="1"/>
</dbReference>